<sequence>MIFFESTIFWRKKVGDTKPKSAKTFGKKEFAYFLFLIIMCLFFIIWHCPYNSAQRLQDNTITMELYEERLKMNLVSSSADVDLIERERDQLLLTIEEKIVGFLYQIPDYSYISSLETYLQFRPRLLEQFPSAVPLEKGNYSISSNYGIRVHPISDKEKKHYGIDLATPRGKYVYASASGTIKDILYSKKGYGTHIIIKHRFGFETLYGHLNKVLVRKGQTVKQHEMIGAVGSTGSSTGYHLHYEILKNKHKIDPKLSFNLKNTIYTHLIELNTTKDGVE</sequence>
<feature type="transmembrane region" description="Helical" evidence="1">
    <location>
        <begin position="30"/>
        <end position="47"/>
    </location>
</feature>
<reference evidence="3 4" key="1">
    <citation type="submission" date="2020-08" db="EMBL/GenBank/DDBJ databases">
        <title>Arenibacter gaetbuli sp. nov., isolated from a sand dune.</title>
        <authorList>
            <person name="Park S."/>
            <person name="Yoon J.-H."/>
        </authorList>
    </citation>
    <scope>NUCLEOTIDE SEQUENCE [LARGE SCALE GENOMIC DNA]</scope>
    <source>
        <strain evidence="3 4">BSSL-BM3</strain>
    </source>
</reference>
<dbReference type="Gene3D" id="2.70.70.10">
    <property type="entry name" value="Glucose Permease (Domain IIA)"/>
    <property type="match status" value="1"/>
</dbReference>
<keyword evidence="1" id="KW-0812">Transmembrane</keyword>
<dbReference type="PANTHER" id="PTHR21666">
    <property type="entry name" value="PEPTIDASE-RELATED"/>
    <property type="match status" value="1"/>
</dbReference>
<dbReference type="RefSeq" id="WP_187586214.1">
    <property type="nucleotide sequence ID" value="NZ_JACLHY010000017.1"/>
</dbReference>
<dbReference type="InterPro" id="IPR016047">
    <property type="entry name" value="M23ase_b-sheet_dom"/>
</dbReference>
<gene>
    <name evidence="3" type="ORF">H4O18_15575</name>
</gene>
<evidence type="ECO:0000313" key="3">
    <source>
        <dbReference type="EMBL" id="MBC8769417.1"/>
    </source>
</evidence>
<dbReference type="PANTHER" id="PTHR21666:SF270">
    <property type="entry name" value="MUREIN HYDROLASE ACTIVATOR ENVC"/>
    <property type="match status" value="1"/>
</dbReference>
<keyword evidence="4" id="KW-1185">Reference proteome</keyword>
<dbReference type="InterPro" id="IPR050570">
    <property type="entry name" value="Cell_wall_metabolism_enzyme"/>
</dbReference>
<name>A0ABR7QQE6_9FLAO</name>
<accession>A0ABR7QQE6</accession>
<keyword evidence="1" id="KW-0472">Membrane</keyword>
<evidence type="ECO:0000313" key="4">
    <source>
        <dbReference type="Proteomes" id="UP000618952"/>
    </source>
</evidence>
<dbReference type="SUPFAM" id="SSF51261">
    <property type="entry name" value="Duplicated hybrid motif"/>
    <property type="match status" value="1"/>
</dbReference>
<dbReference type="InterPro" id="IPR011055">
    <property type="entry name" value="Dup_hybrid_motif"/>
</dbReference>
<dbReference type="Proteomes" id="UP000618952">
    <property type="component" value="Unassembled WGS sequence"/>
</dbReference>
<dbReference type="EMBL" id="JACLHY010000017">
    <property type="protein sequence ID" value="MBC8769417.1"/>
    <property type="molecule type" value="Genomic_DNA"/>
</dbReference>
<comment type="caution">
    <text evidence="3">The sequence shown here is derived from an EMBL/GenBank/DDBJ whole genome shotgun (WGS) entry which is preliminary data.</text>
</comment>
<organism evidence="3 4">
    <name type="scientific">Arenibacter arenosicollis</name>
    <dbReference type="NCBI Taxonomy" id="2762274"/>
    <lineage>
        <taxon>Bacteria</taxon>
        <taxon>Pseudomonadati</taxon>
        <taxon>Bacteroidota</taxon>
        <taxon>Flavobacteriia</taxon>
        <taxon>Flavobacteriales</taxon>
        <taxon>Flavobacteriaceae</taxon>
        <taxon>Arenibacter</taxon>
    </lineage>
</organism>
<dbReference type="Pfam" id="PF01551">
    <property type="entry name" value="Peptidase_M23"/>
    <property type="match status" value="1"/>
</dbReference>
<keyword evidence="1" id="KW-1133">Transmembrane helix</keyword>
<dbReference type="CDD" id="cd12797">
    <property type="entry name" value="M23_peptidase"/>
    <property type="match status" value="1"/>
</dbReference>
<protein>
    <submittedName>
        <fullName evidence="3">M23 family metallopeptidase</fullName>
    </submittedName>
</protein>
<evidence type="ECO:0000259" key="2">
    <source>
        <dbReference type="Pfam" id="PF01551"/>
    </source>
</evidence>
<proteinExistence type="predicted"/>
<feature type="domain" description="M23ase beta-sheet core" evidence="2">
    <location>
        <begin position="159"/>
        <end position="254"/>
    </location>
</feature>
<evidence type="ECO:0000256" key="1">
    <source>
        <dbReference type="SAM" id="Phobius"/>
    </source>
</evidence>